<dbReference type="InterPro" id="IPR000182">
    <property type="entry name" value="GNAT_dom"/>
</dbReference>
<dbReference type="RefSeq" id="WP_157561796.1">
    <property type="nucleotide sequence ID" value="NZ_WQKZ01000001.1"/>
</dbReference>
<evidence type="ECO:0000256" key="2">
    <source>
        <dbReference type="ARBA" id="ARBA00023315"/>
    </source>
</evidence>
<proteinExistence type="predicted"/>
<dbReference type="EMBL" id="WQKZ01000001">
    <property type="protein sequence ID" value="MVN75026.1"/>
    <property type="molecule type" value="Genomic_DNA"/>
</dbReference>
<dbReference type="InterPro" id="IPR050832">
    <property type="entry name" value="Bact_Acetyltransf"/>
</dbReference>
<dbReference type="CDD" id="cd04301">
    <property type="entry name" value="NAT_SF"/>
    <property type="match status" value="1"/>
</dbReference>
<keyword evidence="5" id="KW-1185">Reference proteome</keyword>
<name>A0A7K1T9E0_9BACT</name>
<feature type="domain" description="N-acetyltransferase" evidence="3">
    <location>
        <begin position="5"/>
        <end position="171"/>
    </location>
</feature>
<evidence type="ECO:0000313" key="5">
    <source>
        <dbReference type="Proteomes" id="UP000441336"/>
    </source>
</evidence>
<evidence type="ECO:0000313" key="4">
    <source>
        <dbReference type="EMBL" id="MVN75026.1"/>
    </source>
</evidence>
<evidence type="ECO:0000259" key="3">
    <source>
        <dbReference type="PROSITE" id="PS51186"/>
    </source>
</evidence>
<dbReference type="PANTHER" id="PTHR43877">
    <property type="entry name" value="AMINOALKYLPHOSPHONATE N-ACETYLTRANSFERASE-RELATED-RELATED"/>
    <property type="match status" value="1"/>
</dbReference>
<dbReference type="Proteomes" id="UP000441336">
    <property type="component" value="Unassembled WGS sequence"/>
</dbReference>
<dbReference type="SUPFAM" id="SSF55729">
    <property type="entry name" value="Acyl-CoA N-acyltransferases (Nat)"/>
    <property type="match status" value="1"/>
</dbReference>
<accession>A0A7K1T9E0</accession>
<dbReference type="PROSITE" id="PS51186">
    <property type="entry name" value="GNAT"/>
    <property type="match status" value="1"/>
</dbReference>
<dbReference type="InterPro" id="IPR016181">
    <property type="entry name" value="Acyl_CoA_acyltransferase"/>
</dbReference>
<organism evidence="4 5">
    <name type="scientific">Hymenobacter ginkgonis</name>
    <dbReference type="NCBI Taxonomy" id="2682976"/>
    <lineage>
        <taxon>Bacteria</taxon>
        <taxon>Pseudomonadati</taxon>
        <taxon>Bacteroidota</taxon>
        <taxon>Cytophagia</taxon>
        <taxon>Cytophagales</taxon>
        <taxon>Hymenobacteraceae</taxon>
        <taxon>Hymenobacter</taxon>
    </lineage>
</organism>
<keyword evidence="2" id="KW-0012">Acyltransferase</keyword>
<sequence>MADLLIIRPATPADIPGLTVLINRAYRGEGSRRGWTTEAHLFNGPRINEAALRILIRTPFTRLWCCHEPSRGLVGCICLTRPLGDALYVSLLAVSPEAQDLGVGRRLLLHADLQARQLRCIRIRMTVLAERPDLLDWYARRGYYQTGESEPFPAGEQLGQPRQPLLLLTLEKPVSAS</sequence>
<dbReference type="PANTHER" id="PTHR43877:SF2">
    <property type="entry name" value="AMINOALKYLPHOSPHONATE N-ACETYLTRANSFERASE-RELATED"/>
    <property type="match status" value="1"/>
</dbReference>
<evidence type="ECO:0000256" key="1">
    <source>
        <dbReference type="ARBA" id="ARBA00022679"/>
    </source>
</evidence>
<dbReference type="Pfam" id="PF13508">
    <property type="entry name" value="Acetyltransf_7"/>
    <property type="match status" value="1"/>
</dbReference>
<dbReference type="GO" id="GO:0016747">
    <property type="term" value="F:acyltransferase activity, transferring groups other than amino-acyl groups"/>
    <property type="evidence" value="ECO:0007669"/>
    <property type="project" value="InterPro"/>
</dbReference>
<keyword evidence="1 4" id="KW-0808">Transferase</keyword>
<dbReference type="Gene3D" id="3.40.630.30">
    <property type="match status" value="1"/>
</dbReference>
<dbReference type="AlphaFoldDB" id="A0A7K1T9E0"/>
<protein>
    <submittedName>
        <fullName evidence="4">GNAT family N-acetyltransferase</fullName>
    </submittedName>
</protein>
<comment type="caution">
    <text evidence="4">The sequence shown here is derived from an EMBL/GenBank/DDBJ whole genome shotgun (WGS) entry which is preliminary data.</text>
</comment>
<gene>
    <name evidence="4" type="ORF">GO988_01665</name>
</gene>
<reference evidence="4 5" key="1">
    <citation type="submission" date="2019-12" db="EMBL/GenBank/DDBJ databases">
        <title>Hymenobacter sp. HMF4947 Genome sequencing and assembly.</title>
        <authorList>
            <person name="Kang H."/>
            <person name="Cha I."/>
            <person name="Kim H."/>
            <person name="Joh K."/>
        </authorList>
    </citation>
    <scope>NUCLEOTIDE SEQUENCE [LARGE SCALE GENOMIC DNA]</scope>
    <source>
        <strain evidence="4 5">HMF4947</strain>
    </source>
</reference>